<feature type="domain" description="Carboxyltransferase" evidence="5">
    <location>
        <begin position="4"/>
        <end position="205"/>
    </location>
</feature>
<dbReference type="GO" id="GO:0016787">
    <property type="term" value="F:hydrolase activity"/>
    <property type="evidence" value="ECO:0007669"/>
    <property type="project" value="UniProtKB-KW"/>
</dbReference>
<dbReference type="Gene3D" id="2.40.100.10">
    <property type="entry name" value="Cyclophilin-like"/>
    <property type="match status" value="1"/>
</dbReference>
<dbReference type="EMBL" id="AYYR01000130">
    <property type="protein sequence ID" value="KRM73254.1"/>
    <property type="molecule type" value="Genomic_DNA"/>
</dbReference>
<dbReference type="RefSeq" id="WP_082620416.1">
    <property type="nucleotide sequence ID" value="NZ_AYYR01000130.1"/>
</dbReference>
<keyword evidence="3" id="KW-0067">ATP-binding</keyword>
<dbReference type="Pfam" id="PF02682">
    <property type="entry name" value="CT_C_D"/>
    <property type="match status" value="1"/>
</dbReference>
<comment type="caution">
    <text evidence="6">The sequence shown here is derived from an EMBL/GenBank/DDBJ whole genome shotgun (WGS) entry which is preliminary data.</text>
</comment>
<feature type="region of interest" description="Disordered" evidence="4">
    <location>
        <begin position="244"/>
        <end position="264"/>
    </location>
</feature>
<proteinExistence type="predicted"/>
<evidence type="ECO:0000256" key="3">
    <source>
        <dbReference type="ARBA" id="ARBA00022840"/>
    </source>
</evidence>
<dbReference type="Proteomes" id="UP000051845">
    <property type="component" value="Unassembled WGS sequence"/>
</dbReference>
<dbReference type="InterPro" id="IPR029000">
    <property type="entry name" value="Cyclophilin-like_dom_sf"/>
</dbReference>
<name>A0A0R2BAP5_SECCO</name>
<dbReference type="SUPFAM" id="SSF50891">
    <property type="entry name" value="Cyclophilin-like"/>
    <property type="match status" value="1"/>
</dbReference>
<dbReference type="GO" id="GO:0005524">
    <property type="term" value="F:ATP binding"/>
    <property type="evidence" value="ECO:0007669"/>
    <property type="project" value="UniProtKB-KW"/>
</dbReference>
<evidence type="ECO:0000256" key="4">
    <source>
        <dbReference type="SAM" id="MobiDB-lite"/>
    </source>
</evidence>
<dbReference type="PATRIC" id="fig|1423733.4.peg.1631"/>
<reference evidence="6 7" key="1">
    <citation type="journal article" date="2015" name="Genome Announc.">
        <title>Expanding the biotechnology potential of lactobacilli through comparative genomics of 213 strains and associated genera.</title>
        <authorList>
            <person name="Sun Z."/>
            <person name="Harris H.M."/>
            <person name="McCann A."/>
            <person name="Guo C."/>
            <person name="Argimon S."/>
            <person name="Zhang W."/>
            <person name="Yang X."/>
            <person name="Jeffery I.B."/>
            <person name="Cooney J.C."/>
            <person name="Kagawa T.F."/>
            <person name="Liu W."/>
            <person name="Song Y."/>
            <person name="Salvetti E."/>
            <person name="Wrobel A."/>
            <person name="Rasinkangas P."/>
            <person name="Parkhill J."/>
            <person name="Rea M.C."/>
            <person name="O'Sullivan O."/>
            <person name="Ritari J."/>
            <person name="Douillard F.P."/>
            <person name="Paul Ross R."/>
            <person name="Yang R."/>
            <person name="Briner A.E."/>
            <person name="Felis G.E."/>
            <person name="de Vos W.M."/>
            <person name="Barrangou R."/>
            <person name="Klaenhammer T.R."/>
            <person name="Caufield P.W."/>
            <person name="Cui Y."/>
            <person name="Zhang H."/>
            <person name="O'Toole P.W."/>
        </authorList>
    </citation>
    <scope>NUCLEOTIDE SEQUENCE [LARGE SCALE GENOMIC DNA]</scope>
    <source>
        <strain evidence="6 7">DSM 20515</strain>
    </source>
</reference>
<organism evidence="6 7">
    <name type="scientific">Secundilactobacillus collinoides DSM 20515 = JCM 1123</name>
    <dbReference type="NCBI Taxonomy" id="1423733"/>
    <lineage>
        <taxon>Bacteria</taxon>
        <taxon>Bacillati</taxon>
        <taxon>Bacillota</taxon>
        <taxon>Bacilli</taxon>
        <taxon>Lactobacillales</taxon>
        <taxon>Lactobacillaceae</taxon>
        <taxon>Secundilactobacillus</taxon>
    </lineage>
</organism>
<dbReference type="InterPro" id="IPR010016">
    <property type="entry name" value="PxpB"/>
</dbReference>
<evidence type="ECO:0000259" key="5">
    <source>
        <dbReference type="SMART" id="SM00796"/>
    </source>
</evidence>
<keyword evidence="2" id="KW-0378">Hydrolase</keyword>
<dbReference type="PANTHER" id="PTHR34698">
    <property type="entry name" value="5-OXOPROLINASE SUBUNIT B"/>
    <property type="match status" value="1"/>
</dbReference>
<protein>
    <recommendedName>
        <fullName evidence="5">Carboxyltransferase domain-containing protein</fullName>
    </recommendedName>
</protein>
<gene>
    <name evidence="6" type="ORF">FC82_GL001551</name>
</gene>
<dbReference type="PANTHER" id="PTHR34698:SF2">
    <property type="entry name" value="5-OXOPROLINASE SUBUNIT B"/>
    <property type="match status" value="1"/>
</dbReference>
<evidence type="ECO:0000313" key="7">
    <source>
        <dbReference type="Proteomes" id="UP000051845"/>
    </source>
</evidence>
<dbReference type="InterPro" id="IPR003833">
    <property type="entry name" value="CT_C_D"/>
</dbReference>
<dbReference type="NCBIfam" id="TIGR00370">
    <property type="entry name" value="5-oxoprolinase subunit PxpB"/>
    <property type="match status" value="1"/>
</dbReference>
<evidence type="ECO:0000256" key="2">
    <source>
        <dbReference type="ARBA" id="ARBA00022801"/>
    </source>
</evidence>
<dbReference type="SUPFAM" id="SSF160467">
    <property type="entry name" value="PH0987 N-terminal domain-like"/>
    <property type="match status" value="1"/>
</dbReference>
<sequence>MDEYKLYPAGDCAINVTFSNRVDPQINRSIQQLQENLRSMQQTGITGFVPAFRTLTVFYDPILVTFEQLKRVIHQASLKASTLQTQAIRIVHIPVCYGKDFGPDLKNVANHAKLTPREVVKRHCQPNYLIYMLGFLPGFVYLGGLDPQLATPRLATPRLKIEPGAVGIAGEQTGIYPIESPGGWQIIGQTPLRLFQPDQDEPFYYHAGDYIHFDPVSDFEYQQIKNMVDEGHYQVYIETRKVTEDGDSSDTAGITDDGSGSGKN</sequence>
<dbReference type="SMART" id="SM00796">
    <property type="entry name" value="AHS1"/>
    <property type="match status" value="1"/>
</dbReference>
<evidence type="ECO:0000313" key="6">
    <source>
        <dbReference type="EMBL" id="KRM73254.1"/>
    </source>
</evidence>
<dbReference type="Gene3D" id="3.30.1360.40">
    <property type="match status" value="1"/>
</dbReference>
<keyword evidence="1" id="KW-0547">Nucleotide-binding</keyword>
<accession>A0A0R2BAP5</accession>
<dbReference type="AlphaFoldDB" id="A0A0R2BAP5"/>
<evidence type="ECO:0000256" key="1">
    <source>
        <dbReference type="ARBA" id="ARBA00022741"/>
    </source>
</evidence>